<dbReference type="AlphaFoldDB" id="A0A9W6XR36"/>
<gene>
    <name evidence="2" type="ORF">Pfra01_001592700</name>
</gene>
<comment type="caution">
    <text evidence="2">The sequence shown here is derived from an EMBL/GenBank/DDBJ whole genome shotgun (WGS) entry which is preliminary data.</text>
</comment>
<proteinExistence type="predicted"/>
<sequence length="87" mass="9358">MVTMVTRSAEAPIERSSTVDSSCKRRRAILRDLSEDDDSSSSENGGTPTTSLSTPLPCIIDGDANLMDADAEKCTYLNSDEDPDEAE</sequence>
<keyword evidence="3" id="KW-1185">Reference proteome</keyword>
<protein>
    <submittedName>
        <fullName evidence="2">Unnamed protein product</fullName>
    </submittedName>
</protein>
<dbReference type="Proteomes" id="UP001165121">
    <property type="component" value="Unassembled WGS sequence"/>
</dbReference>
<name>A0A9W6XR36_9STRA</name>
<accession>A0A9W6XR36</accession>
<reference evidence="2" key="1">
    <citation type="submission" date="2023-04" db="EMBL/GenBank/DDBJ databases">
        <title>Phytophthora fragariaefolia NBRC 109709.</title>
        <authorList>
            <person name="Ichikawa N."/>
            <person name="Sato H."/>
            <person name="Tonouchi N."/>
        </authorList>
    </citation>
    <scope>NUCLEOTIDE SEQUENCE</scope>
    <source>
        <strain evidence="2">NBRC 109709</strain>
    </source>
</reference>
<evidence type="ECO:0000313" key="3">
    <source>
        <dbReference type="Proteomes" id="UP001165121"/>
    </source>
</evidence>
<evidence type="ECO:0000256" key="1">
    <source>
        <dbReference type="SAM" id="MobiDB-lite"/>
    </source>
</evidence>
<evidence type="ECO:0000313" key="2">
    <source>
        <dbReference type="EMBL" id="GMF44982.1"/>
    </source>
</evidence>
<feature type="compositionally biased region" description="Low complexity" evidence="1">
    <location>
        <begin position="41"/>
        <end position="57"/>
    </location>
</feature>
<feature type="region of interest" description="Disordered" evidence="1">
    <location>
        <begin position="1"/>
        <end position="58"/>
    </location>
</feature>
<dbReference type="EMBL" id="BSXT01001755">
    <property type="protein sequence ID" value="GMF44982.1"/>
    <property type="molecule type" value="Genomic_DNA"/>
</dbReference>
<organism evidence="2 3">
    <name type="scientific">Phytophthora fragariaefolia</name>
    <dbReference type="NCBI Taxonomy" id="1490495"/>
    <lineage>
        <taxon>Eukaryota</taxon>
        <taxon>Sar</taxon>
        <taxon>Stramenopiles</taxon>
        <taxon>Oomycota</taxon>
        <taxon>Peronosporomycetes</taxon>
        <taxon>Peronosporales</taxon>
        <taxon>Peronosporaceae</taxon>
        <taxon>Phytophthora</taxon>
    </lineage>
</organism>